<name>A0A150QTG6_SORCE</name>
<evidence type="ECO:0000313" key="2">
    <source>
        <dbReference type="Proteomes" id="UP000075635"/>
    </source>
</evidence>
<reference evidence="1 2" key="1">
    <citation type="submission" date="2014-02" db="EMBL/GenBank/DDBJ databases">
        <title>The small core and large imbalanced accessory genome model reveals a collaborative survival strategy of Sorangium cellulosum strains in nature.</title>
        <authorList>
            <person name="Han K."/>
            <person name="Peng R."/>
            <person name="Blom J."/>
            <person name="Li Y.-Z."/>
        </authorList>
    </citation>
    <scope>NUCLEOTIDE SEQUENCE [LARGE SCALE GENOMIC DNA]</scope>
    <source>
        <strain evidence="1 2">So0011-07</strain>
    </source>
</reference>
<sequence>MSEKESEKNQHQQWEYTQLDTTDEYVRQAGYKEHLKVLGKEGWEAYSVVAWERGGMMFFLKRPIIVERPSGVERAKNMVKGL</sequence>
<dbReference type="AlphaFoldDB" id="A0A150QTG6"/>
<proteinExistence type="predicted"/>
<comment type="caution">
    <text evidence="1">The sequence shown here is derived from an EMBL/GenBank/DDBJ whole genome shotgun (WGS) entry which is preliminary data.</text>
</comment>
<evidence type="ECO:0008006" key="3">
    <source>
        <dbReference type="Google" id="ProtNLM"/>
    </source>
</evidence>
<organism evidence="1 2">
    <name type="scientific">Sorangium cellulosum</name>
    <name type="common">Polyangium cellulosum</name>
    <dbReference type="NCBI Taxonomy" id="56"/>
    <lineage>
        <taxon>Bacteria</taxon>
        <taxon>Pseudomonadati</taxon>
        <taxon>Myxococcota</taxon>
        <taxon>Polyangia</taxon>
        <taxon>Polyangiales</taxon>
        <taxon>Polyangiaceae</taxon>
        <taxon>Sorangium</taxon>
    </lineage>
</organism>
<evidence type="ECO:0000313" key="1">
    <source>
        <dbReference type="EMBL" id="KYF71293.1"/>
    </source>
</evidence>
<dbReference type="EMBL" id="JEMB01003532">
    <property type="protein sequence ID" value="KYF71293.1"/>
    <property type="molecule type" value="Genomic_DNA"/>
</dbReference>
<accession>A0A150QTG6</accession>
<gene>
    <name evidence="1" type="ORF">BE17_24260</name>
</gene>
<protein>
    <recommendedName>
        <fullName evidence="3">DUF4177 domain-containing protein</fullName>
    </recommendedName>
</protein>
<dbReference type="Proteomes" id="UP000075635">
    <property type="component" value="Unassembled WGS sequence"/>
</dbReference>